<dbReference type="STRING" id="78410.A0A0P7B178"/>
<dbReference type="Proteomes" id="UP000050424">
    <property type="component" value="Unassembled WGS sequence"/>
</dbReference>
<name>A0A0P7B178_9HYPO</name>
<feature type="compositionally biased region" description="Polar residues" evidence="1">
    <location>
        <begin position="98"/>
        <end position="121"/>
    </location>
</feature>
<proteinExistence type="predicted"/>
<keyword evidence="3" id="KW-1185">Reference proteome</keyword>
<reference evidence="2 3" key="1">
    <citation type="submission" date="2015-09" db="EMBL/GenBank/DDBJ databases">
        <title>Draft genome of a European isolate of the apple canker pathogen Neonectria ditissima.</title>
        <authorList>
            <person name="Gomez-Cortecero A."/>
            <person name="Harrison R.J."/>
            <person name="Armitage A.D."/>
        </authorList>
    </citation>
    <scope>NUCLEOTIDE SEQUENCE [LARGE SCALE GENOMIC DNA]</scope>
    <source>
        <strain evidence="2 3">R09/05</strain>
    </source>
</reference>
<gene>
    <name evidence="2" type="ORF">AK830_g6270</name>
</gene>
<dbReference type="OrthoDB" id="4216928at2759"/>
<evidence type="ECO:0000256" key="1">
    <source>
        <dbReference type="SAM" id="MobiDB-lite"/>
    </source>
</evidence>
<dbReference type="EMBL" id="LKCW01000087">
    <property type="protein sequence ID" value="KPM40288.1"/>
    <property type="molecule type" value="Genomic_DNA"/>
</dbReference>
<feature type="region of interest" description="Disordered" evidence="1">
    <location>
        <begin position="91"/>
        <end position="121"/>
    </location>
</feature>
<comment type="caution">
    <text evidence="2">The sequence shown here is derived from an EMBL/GenBank/DDBJ whole genome shotgun (WGS) entry which is preliminary data.</text>
</comment>
<sequence>MHSTTGSPEVIRREPIELDVSPLEALNEEDSVASASSCFLGLNPEADQELRLDLPTSENRHHDPITSDLLTNNQLVPIEGFTLGTTGHDGIEGVPSETLPNNIISRSTTPEYSSSTNTTKNGVMSQSLNTRMWYRLEYALEQLAKALEMMVLENSTPWCHSQLYADEMPRAMQDAQACCALYMARNKANEASVFRIIHDRAKDLIAAPLPATSLEALARVQALILYQIIQLFDGDPFAHGATRRNLPDPSATIISLFQHIPKPQISPLSVSCDCWTSWVFEESARRTLAVAILLKMYATLLDWQMPLLCDMGLYCSSAWTVSAHLWKAVDVGEFMAAWREKNRFIATSHEMVHILVKAEPEDIDPCSKILLTTLMGPEEVKKWFHGDDRGVALRTLPSTHYIISTVTRLLTETLPPL</sequence>
<dbReference type="AlphaFoldDB" id="A0A0P7B178"/>
<accession>A0A0P7B178</accession>
<protein>
    <submittedName>
        <fullName evidence="2">Uncharacterized protein</fullName>
    </submittedName>
</protein>
<evidence type="ECO:0000313" key="2">
    <source>
        <dbReference type="EMBL" id="KPM40288.1"/>
    </source>
</evidence>
<organism evidence="2 3">
    <name type="scientific">Neonectria ditissima</name>
    <dbReference type="NCBI Taxonomy" id="78410"/>
    <lineage>
        <taxon>Eukaryota</taxon>
        <taxon>Fungi</taxon>
        <taxon>Dikarya</taxon>
        <taxon>Ascomycota</taxon>
        <taxon>Pezizomycotina</taxon>
        <taxon>Sordariomycetes</taxon>
        <taxon>Hypocreomycetidae</taxon>
        <taxon>Hypocreales</taxon>
        <taxon>Nectriaceae</taxon>
        <taxon>Neonectria</taxon>
    </lineage>
</organism>
<evidence type="ECO:0000313" key="3">
    <source>
        <dbReference type="Proteomes" id="UP000050424"/>
    </source>
</evidence>